<keyword evidence="1" id="KW-0472">Membrane</keyword>
<name>A0A2C9D735_9HYPH</name>
<keyword evidence="1" id="KW-1133">Transmembrane helix</keyword>
<dbReference type="EMBL" id="LT960614">
    <property type="protein sequence ID" value="SON55335.1"/>
    <property type="molecule type" value="Genomic_DNA"/>
</dbReference>
<evidence type="ECO:0000313" key="3">
    <source>
        <dbReference type="Proteomes" id="UP000223606"/>
    </source>
</evidence>
<dbReference type="KEGG" id="hdi:HDIA_1794"/>
<dbReference type="Proteomes" id="UP000223606">
    <property type="component" value="Chromosome 1"/>
</dbReference>
<protein>
    <recommendedName>
        <fullName evidence="4">DUF599 domain-containing protein</fullName>
    </recommendedName>
</protein>
<proteinExistence type="predicted"/>
<dbReference type="InterPro" id="IPR006747">
    <property type="entry name" value="DUF599"/>
</dbReference>
<keyword evidence="3" id="KW-1185">Reference proteome</keyword>
<feature type="transmembrane region" description="Helical" evidence="1">
    <location>
        <begin position="35"/>
        <end position="58"/>
    </location>
</feature>
<gene>
    <name evidence="2" type="ORF">HDIA_1794</name>
</gene>
<dbReference type="PANTHER" id="PTHR31881">
    <property type="match status" value="1"/>
</dbReference>
<evidence type="ECO:0008006" key="4">
    <source>
        <dbReference type="Google" id="ProtNLM"/>
    </source>
</evidence>
<dbReference type="AlphaFoldDB" id="A0A2C9D735"/>
<sequence length="252" mass="27756">MDSPARPIAPPVSLAAPTSESAIVSSLQSFSTIDLIAGVWFAGIWLFFSLVVEGARFGSHSLSSNMNRQRAEWIRRAAARDLRMIDTSIISGLQNGTAFFASTSLLALGGCFALLNSTDRVIEVVRDLPLPINVSQQNWEVKVMGLLLMYAYAFFKFGWAYRLFNYCSILVGALPPKELVGSEEMQQAIDRAATFNILAGRHFNRGLRAFFLSIGYLGWFAGGTSLIVTSTLVLVVLLRRQYFSRAAKALRS</sequence>
<dbReference type="Pfam" id="PF04654">
    <property type="entry name" value="DUF599"/>
    <property type="match status" value="1"/>
</dbReference>
<organism evidence="2 3">
    <name type="scientific">Hartmannibacter diazotrophicus</name>
    <dbReference type="NCBI Taxonomy" id="1482074"/>
    <lineage>
        <taxon>Bacteria</taxon>
        <taxon>Pseudomonadati</taxon>
        <taxon>Pseudomonadota</taxon>
        <taxon>Alphaproteobacteria</taxon>
        <taxon>Hyphomicrobiales</taxon>
        <taxon>Pleomorphomonadaceae</taxon>
        <taxon>Hartmannibacter</taxon>
    </lineage>
</organism>
<evidence type="ECO:0000313" key="2">
    <source>
        <dbReference type="EMBL" id="SON55335.1"/>
    </source>
</evidence>
<feature type="transmembrane region" description="Helical" evidence="1">
    <location>
        <begin position="216"/>
        <end position="238"/>
    </location>
</feature>
<reference evidence="3" key="1">
    <citation type="submission" date="2017-09" db="EMBL/GenBank/DDBJ databases">
        <title>Genome sequence of Nannocystis excedens DSM 71.</title>
        <authorList>
            <person name="Blom J."/>
        </authorList>
    </citation>
    <scope>NUCLEOTIDE SEQUENCE [LARGE SCALE GENOMIC DNA]</scope>
    <source>
        <strain evidence="3">type strain: E19</strain>
    </source>
</reference>
<feature type="transmembrane region" description="Helical" evidence="1">
    <location>
        <begin position="143"/>
        <end position="161"/>
    </location>
</feature>
<accession>A0A2C9D735</accession>
<evidence type="ECO:0000256" key="1">
    <source>
        <dbReference type="SAM" id="Phobius"/>
    </source>
</evidence>
<keyword evidence="1" id="KW-0812">Transmembrane</keyword>
<dbReference type="PANTHER" id="PTHR31881:SF6">
    <property type="entry name" value="OS09G0494600 PROTEIN"/>
    <property type="match status" value="1"/>
</dbReference>